<evidence type="ECO:0000313" key="3">
    <source>
        <dbReference type="EMBL" id="TMR04830.1"/>
    </source>
</evidence>
<organism evidence="3 4">
    <name type="scientific">Actinomadura soli</name>
    <dbReference type="NCBI Taxonomy" id="2508997"/>
    <lineage>
        <taxon>Bacteria</taxon>
        <taxon>Bacillati</taxon>
        <taxon>Actinomycetota</taxon>
        <taxon>Actinomycetes</taxon>
        <taxon>Streptosporangiales</taxon>
        <taxon>Thermomonosporaceae</taxon>
        <taxon>Actinomadura</taxon>
    </lineage>
</organism>
<dbReference type="InterPro" id="IPR044650">
    <property type="entry name" value="SRFR1-like"/>
</dbReference>
<gene>
    <name evidence="3" type="ORF">ETD83_08025</name>
</gene>
<proteinExistence type="predicted"/>
<comment type="caution">
    <text evidence="3">The sequence shown here is derived from an EMBL/GenBank/DDBJ whole genome shotgun (WGS) entry which is preliminary data.</text>
</comment>
<dbReference type="EMBL" id="VCKW01000028">
    <property type="protein sequence ID" value="TMR04830.1"/>
    <property type="molecule type" value="Genomic_DNA"/>
</dbReference>
<dbReference type="RefSeq" id="WP_138644426.1">
    <property type="nucleotide sequence ID" value="NZ_VCKW01000028.1"/>
</dbReference>
<dbReference type="Pfam" id="PF13432">
    <property type="entry name" value="TPR_16"/>
    <property type="match status" value="2"/>
</dbReference>
<dbReference type="InterPro" id="IPR019734">
    <property type="entry name" value="TPR_rpt"/>
</dbReference>
<name>A0A5C4JIU8_9ACTN</name>
<evidence type="ECO:0000256" key="2">
    <source>
        <dbReference type="SAM" id="Phobius"/>
    </source>
</evidence>
<feature type="transmembrane region" description="Helical" evidence="2">
    <location>
        <begin position="320"/>
        <end position="339"/>
    </location>
</feature>
<keyword evidence="4" id="KW-1185">Reference proteome</keyword>
<dbReference type="GO" id="GO:0045892">
    <property type="term" value="P:negative regulation of DNA-templated transcription"/>
    <property type="evidence" value="ECO:0007669"/>
    <property type="project" value="InterPro"/>
</dbReference>
<dbReference type="PANTHER" id="PTHR44749:SF1">
    <property type="entry name" value="TETRATRICOPEPTIDE-LIKE HELICAL DOMAIN-CONTAINING PROTEIN"/>
    <property type="match status" value="1"/>
</dbReference>
<keyword evidence="2" id="KW-0472">Membrane</keyword>
<dbReference type="PROSITE" id="PS50005">
    <property type="entry name" value="TPR"/>
    <property type="match status" value="1"/>
</dbReference>
<keyword evidence="2" id="KW-1133">Transmembrane helix</keyword>
<feature type="repeat" description="TPR" evidence="1">
    <location>
        <begin position="177"/>
        <end position="210"/>
    </location>
</feature>
<dbReference type="SUPFAM" id="SSF48452">
    <property type="entry name" value="TPR-like"/>
    <property type="match status" value="1"/>
</dbReference>
<dbReference type="InterPro" id="IPR011990">
    <property type="entry name" value="TPR-like_helical_dom_sf"/>
</dbReference>
<protein>
    <submittedName>
        <fullName evidence="3">Tetratricopeptide repeat protein</fullName>
    </submittedName>
</protein>
<dbReference type="OrthoDB" id="3534962at2"/>
<reference evidence="3 4" key="1">
    <citation type="submission" date="2019-05" db="EMBL/GenBank/DDBJ databases">
        <title>Draft genome sequence of Actinomadura sp. 14C53.</title>
        <authorList>
            <person name="Saricaoglu S."/>
            <person name="Isik K."/>
        </authorList>
    </citation>
    <scope>NUCLEOTIDE SEQUENCE [LARGE SCALE GENOMIC DNA]</scope>
    <source>
        <strain evidence="3 4">14C53</strain>
    </source>
</reference>
<dbReference type="SMART" id="SM00028">
    <property type="entry name" value="TPR"/>
    <property type="match status" value="6"/>
</dbReference>
<dbReference type="AlphaFoldDB" id="A0A5C4JIU8"/>
<keyword evidence="1" id="KW-0802">TPR repeat</keyword>
<evidence type="ECO:0000256" key="1">
    <source>
        <dbReference type="PROSITE-ProRule" id="PRU00339"/>
    </source>
</evidence>
<dbReference type="Gene3D" id="1.25.40.10">
    <property type="entry name" value="Tetratricopeptide repeat domain"/>
    <property type="match status" value="1"/>
</dbReference>
<feature type="transmembrane region" description="Helical" evidence="2">
    <location>
        <begin position="245"/>
        <end position="269"/>
    </location>
</feature>
<feature type="transmembrane region" description="Helical" evidence="2">
    <location>
        <begin position="379"/>
        <end position="402"/>
    </location>
</feature>
<dbReference type="Proteomes" id="UP000309174">
    <property type="component" value="Unassembled WGS sequence"/>
</dbReference>
<keyword evidence="2" id="KW-0812">Transmembrane</keyword>
<sequence length="415" mass="44176">MTSPPGAREMVARAQLLLQLRRPAEAEREARAVLAREPEHAGAHMIVALALSGQGNAAEALDAADRAVGLGPGAWMGHWVRGVVLSNAGRGHKALSAFKDALACDAEQPVVYERLARGHYAVREYRLAVQAAEAGLRLAPEDGELAKIMSLALVETGDPAGAREHAARAVRLAPESASAHRTHGAVALATGDHRAAAGSFREALRLAPEAANGGALLLRALKRRNPLRGLDVVLARVRHRSRREIALNIAAVLFPPWFVFMILLTWAFWVNWVIQAGITLWLARDPGVRRLLDDAEVTAARVAAGCFGAGAALLALSTALWTPALIPPGIAFLSLVMPVQEAALLDGTRRMGFAMLAGTLGAFVAVLTPLAYAAPRLEWVPVAALLTFYAAMASTWLAMIVARRPDDRAKFVPGN</sequence>
<feature type="transmembrane region" description="Helical" evidence="2">
    <location>
        <begin position="351"/>
        <end position="373"/>
    </location>
</feature>
<evidence type="ECO:0000313" key="4">
    <source>
        <dbReference type="Proteomes" id="UP000309174"/>
    </source>
</evidence>
<accession>A0A5C4JIU8</accession>
<dbReference type="PANTHER" id="PTHR44749">
    <property type="entry name" value="SUPPRESSOR OF RPS4-RLD 1"/>
    <property type="match status" value="1"/>
</dbReference>